<gene>
    <name evidence="7" type="ORF">CCHL11_04442</name>
</gene>
<keyword evidence="6" id="KW-0812">Transmembrane</keyword>
<evidence type="ECO:0008006" key="9">
    <source>
        <dbReference type="Google" id="ProtNLM"/>
    </source>
</evidence>
<evidence type="ECO:0000256" key="3">
    <source>
        <dbReference type="ARBA" id="ARBA00023015"/>
    </source>
</evidence>
<evidence type="ECO:0000256" key="6">
    <source>
        <dbReference type="SAM" id="Phobius"/>
    </source>
</evidence>
<evidence type="ECO:0000256" key="2">
    <source>
        <dbReference type="ARBA" id="ARBA00022833"/>
    </source>
</evidence>
<dbReference type="EMBL" id="MPGH01000019">
    <property type="protein sequence ID" value="OLN96288.1"/>
    <property type="molecule type" value="Genomic_DNA"/>
</dbReference>
<keyword evidence="4" id="KW-0804">Transcription</keyword>
<dbReference type="OrthoDB" id="2441642at2759"/>
<dbReference type="STRING" id="708187.A0A1Q8S4A4"/>
<evidence type="ECO:0000313" key="7">
    <source>
        <dbReference type="EMBL" id="OLN96288.1"/>
    </source>
</evidence>
<dbReference type="AlphaFoldDB" id="A0A1Q8S4A4"/>
<organism evidence="7 8">
    <name type="scientific">Colletotrichum chlorophyti</name>
    <dbReference type="NCBI Taxonomy" id="708187"/>
    <lineage>
        <taxon>Eukaryota</taxon>
        <taxon>Fungi</taxon>
        <taxon>Dikarya</taxon>
        <taxon>Ascomycota</taxon>
        <taxon>Pezizomycotina</taxon>
        <taxon>Sordariomycetes</taxon>
        <taxon>Hypocreomycetidae</taxon>
        <taxon>Glomerellales</taxon>
        <taxon>Glomerellaceae</taxon>
        <taxon>Colletotrichum</taxon>
    </lineage>
</organism>
<keyword evidence="3" id="KW-0805">Transcription regulation</keyword>
<proteinExistence type="predicted"/>
<dbReference type="PANTHER" id="PTHR47660">
    <property type="entry name" value="TRANSCRIPTION FACTOR WITH C2H2 AND ZN(2)-CYS(6) DNA BINDING DOMAIN (EUROFUNG)-RELATED-RELATED"/>
    <property type="match status" value="1"/>
</dbReference>
<dbReference type="PANTHER" id="PTHR47660:SF3">
    <property type="entry name" value="FINGER DOMAIN PROTEIN, PUTATIVE (AFU_ORTHOLOGUE AFUA_4G03310)-RELATED"/>
    <property type="match status" value="1"/>
</dbReference>
<sequence length="346" mass="38617">MSPISSSSEPFESATALVNSTYDQTNVARVSTATDTVSNAIKQADLDFSGLDLTCPINANDIANRWLNNFVPMPGQTIKNYTPSVSAFINRVLRSYANAAVRGHKIPPFIHWSQMASPSSSPLTACLSAIRVFEQPLPSNAEGIAEVLERDMTKLYELQETFDDMGLLAAFQAYLIYGMVVFFRIGGGCYPFLRQAMMYLQELACATAKRGLACPTERQADRPRWESWIVAEAKRRTLFTMCLFDSALLAHDGLPTHLATELRGLPAPSSKCLWETRDRLDWKTKYDLHLAASKEGALRIEELWPVPPEFGPDDVARRRDRVDTWLEDLDEFGTMVYAVTSCTHGS</sequence>
<name>A0A1Q8S4A4_9PEZI</name>
<evidence type="ECO:0000256" key="5">
    <source>
        <dbReference type="ARBA" id="ARBA00023242"/>
    </source>
</evidence>
<keyword evidence="5" id="KW-0539">Nucleus</keyword>
<reference evidence="7 8" key="1">
    <citation type="submission" date="2016-11" db="EMBL/GenBank/DDBJ databases">
        <title>Draft Genome Assembly of Colletotrichum chlorophyti a pathogen of herbaceous plants.</title>
        <authorList>
            <person name="Gan P."/>
            <person name="Narusaka M."/>
            <person name="Tsushima A."/>
            <person name="Narusaka Y."/>
            <person name="Takano Y."/>
            <person name="Shirasu K."/>
        </authorList>
    </citation>
    <scope>NUCLEOTIDE SEQUENCE [LARGE SCALE GENOMIC DNA]</scope>
    <source>
        <strain evidence="7 8">NTL11</strain>
    </source>
</reference>
<dbReference type="Proteomes" id="UP000186583">
    <property type="component" value="Unassembled WGS sequence"/>
</dbReference>
<evidence type="ECO:0000313" key="8">
    <source>
        <dbReference type="Proteomes" id="UP000186583"/>
    </source>
</evidence>
<evidence type="ECO:0000256" key="4">
    <source>
        <dbReference type="ARBA" id="ARBA00023163"/>
    </source>
</evidence>
<keyword evidence="8" id="KW-1185">Reference proteome</keyword>
<accession>A0A1Q8S4A4</accession>
<keyword evidence="2" id="KW-0862">Zinc</keyword>
<keyword evidence="6" id="KW-0472">Membrane</keyword>
<comment type="caution">
    <text evidence="7">The sequence shown here is derived from an EMBL/GenBank/DDBJ whole genome shotgun (WGS) entry which is preliminary data.</text>
</comment>
<evidence type="ECO:0000256" key="1">
    <source>
        <dbReference type="ARBA" id="ARBA00022723"/>
    </source>
</evidence>
<protein>
    <recommendedName>
        <fullName evidence="9">Transcription factor domain-containing protein</fullName>
    </recommendedName>
</protein>
<keyword evidence="6" id="KW-1133">Transmembrane helix</keyword>
<feature type="transmembrane region" description="Helical" evidence="6">
    <location>
        <begin position="174"/>
        <end position="193"/>
    </location>
</feature>
<dbReference type="GO" id="GO:0046872">
    <property type="term" value="F:metal ion binding"/>
    <property type="evidence" value="ECO:0007669"/>
    <property type="project" value="UniProtKB-KW"/>
</dbReference>
<keyword evidence="1" id="KW-0479">Metal-binding</keyword>